<proteinExistence type="predicted"/>
<evidence type="ECO:0000313" key="4">
    <source>
        <dbReference type="EMBL" id="NML65482.1"/>
    </source>
</evidence>
<keyword evidence="1" id="KW-0472">Membrane</keyword>
<sequence>MSTSLPLFPTVFVRICLLFCFLLLLPPPGWAAAGPTDRLLDQLNAVLLRKADYMRQRQDSIALLTRAFRAQPVGRAKFALGQRVFEQYNTFKYDSAFAYALKLRQLGQQLGDERLTERAQLSLAQIHLSAGMFTEAFELERSLQPALLDSASKQAFYFLEARSYSDLADYNNPVGYYRPAYTARAVACLDTALRYCRPGTYDYLALLGFRALKQGDLPRSRALYGQLLALPGLSRHQFAITASTLSFVEEQLGRPQLAIDLLIQAAIADVETATTETIALFKLSDFCYRRGDLKNAYTFINFAREDAAFYNARLRQIQIGGIYSTIESQRIGIIERQRRSLTIYAFVFTVLLLVVVGFAVLLFRQLRKLQRADAVISVINQELQANNQQLSDFNQRLSGLNQTLHETSRIKDEYVGYYLNASSEYIDKIERFKQALEKTLLTKQYAGTQKLVDSLNIKRERSELFRGFDQVFLKLFPNYVAAFNALLRPDEQIALADDQLLNTELRIFALIRLGIDDSERIGRILGYTVSTIYTYKTRVKKRSLYPSEEFEPRVKAIQVA</sequence>
<dbReference type="SUPFAM" id="SSF48452">
    <property type="entry name" value="TPR-like"/>
    <property type="match status" value="1"/>
</dbReference>
<gene>
    <name evidence="4" type="ORF">HHL22_09730</name>
</gene>
<dbReference type="Pfam" id="PF19904">
    <property type="entry name" value="DUF6377"/>
    <property type="match status" value="1"/>
</dbReference>
<dbReference type="AlphaFoldDB" id="A0A7Y0ADU1"/>
<evidence type="ECO:0000313" key="5">
    <source>
        <dbReference type="Proteomes" id="UP000559626"/>
    </source>
</evidence>
<keyword evidence="5" id="KW-1185">Reference proteome</keyword>
<dbReference type="RefSeq" id="WP_169530780.1">
    <property type="nucleotide sequence ID" value="NZ_JABBGH010000001.1"/>
</dbReference>
<dbReference type="Gene3D" id="1.25.40.10">
    <property type="entry name" value="Tetratricopeptide repeat domain"/>
    <property type="match status" value="1"/>
</dbReference>
<keyword evidence="1" id="KW-1133">Transmembrane helix</keyword>
<reference evidence="4 5" key="1">
    <citation type="submission" date="2020-04" db="EMBL/GenBank/DDBJ databases">
        <title>Hymenobacter polaris sp. nov., isolated from Arctic soil.</title>
        <authorList>
            <person name="Dahal R.H."/>
        </authorList>
    </citation>
    <scope>NUCLEOTIDE SEQUENCE [LARGE SCALE GENOMIC DNA]</scope>
    <source>
        <strain evidence="4 5">RP-2-7</strain>
    </source>
</reference>
<keyword evidence="1" id="KW-0812">Transmembrane</keyword>
<dbReference type="EMBL" id="JABBGH010000001">
    <property type="protein sequence ID" value="NML65482.1"/>
    <property type="molecule type" value="Genomic_DNA"/>
</dbReference>
<comment type="caution">
    <text evidence="4">The sequence shown here is derived from an EMBL/GenBank/DDBJ whole genome shotgun (WGS) entry which is preliminary data.</text>
</comment>
<protein>
    <submittedName>
        <fullName evidence="4">Tetratricopeptide repeat protein</fullName>
    </submittedName>
</protein>
<evidence type="ECO:0000259" key="3">
    <source>
        <dbReference type="Pfam" id="PF19904"/>
    </source>
</evidence>
<keyword evidence="2" id="KW-0732">Signal</keyword>
<dbReference type="InterPro" id="IPR045957">
    <property type="entry name" value="DUF6377"/>
</dbReference>
<dbReference type="InterPro" id="IPR011990">
    <property type="entry name" value="TPR-like_helical_dom_sf"/>
</dbReference>
<accession>A0A7Y0ADU1</accession>
<name>A0A7Y0ADU1_9BACT</name>
<feature type="transmembrane region" description="Helical" evidence="1">
    <location>
        <begin position="343"/>
        <end position="363"/>
    </location>
</feature>
<organism evidence="4 5">
    <name type="scientific">Hymenobacter polaris</name>
    <dbReference type="NCBI Taxonomy" id="2682546"/>
    <lineage>
        <taxon>Bacteria</taxon>
        <taxon>Pseudomonadati</taxon>
        <taxon>Bacteroidota</taxon>
        <taxon>Cytophagia</taxon>
        <taxon>Cytophagales</taxon>
        <taxon>Hymenobacteraceae</taxon>
        <taxon>Hymenobacter</taxon>
    </lineage>
</organism>
<evidence type="ECO:0000256" key="1">
    <source>
        <dbReference type="SAM" id="Phobius"/>
    </source>
</evidence>
<feature type="signal peptide" evidence="2">
    <location>
        <begin position="1"/>
        <end position="31"/>
    </location>
</feature>
<feature type="domain" description="DUF6377" evidence="3">
    <location>
        <begin position="269"/>
        <end position="521"/>
    </location>
</feature>
<feature type="chain" id="PRO_5030576485" evidence="2">
    <location>
        <begin position="32"/>
        <end position="560"/>
    </location>
</feature>
<evidence type="ECO:0000256" key="2">
    <source>
        <dbReference type="SAM" id="SignalP"/>
    </source>
</evidence>
<dbReference type="Proteomes" id="UP000559626">
    <property type="component" value="Unassembled WGS sequence"/>
</dbReference>